<dbReference type="OrthoDB" id="10359042at2759"/>
<organism evidence="3">
    <name type="scientific">Schizophyllum commune (strain H4-8 / FGSC 9210)</name>
    <name type="common">Split gill fungus</name>
    <dbReference type="NCBI Taxonomy" id="578458"/>
    <lineage>
        <taxon>Eukaryota</taxon>
        <taxon>Fungi</taxon>
        <taxon>Dikarya</taxon>
        <taxon>Basidiomycota</taxon>
        <taxon>Agaricomycotina</taxon>
        <taxon>Agaricomycetes</taxon>
        <taxon>Agaricomycetidae</taxon>
        <taxon>Agaricales</taxon>
        <taxon>Schizophyllaceae</taxon>
        <taxon>Schizophyllum</taxon>
    </lineage>
</organism>
<evidence type="ECO:0000256" key="1">
    <source>
        <dbReference type="SAM" id="MobiDB-lite"/>
    </source>
</evidence>
<proteinExistence type="predicted"/>
<sequence length="1051" mass="119275">MSSEEYIYFHRQCPITGDTSGLGVCHLMEPTTHLADLSNEEMARMEWAWGLERGGFDYYVGSPANDIYFRRNIADMFANEEFILLPTHKTYKDAMEFSRRIGFCDREEDDYSPRRPLTALGRVFRYVFIPFSDAAQKIAEEIPMQQQTDEDWNGGVNPVTGEPMEPWVKEFRVVETHSHLVSVCYAARQVLDVSSRRPGLTLCPWTLCLYKLEKQWGIGRFGACLKVPQWFIDTPENDDESLSGSEATGYWPFLGFDTPSANRILGYASSGGTSVSQSSSRVQEWMKDLPQRRVTRKSSVCSASKATIPGFWASGPVRKQLVTMSSEYVCIDKKCSISGAKTGLSVIRLISPYKLLNATDEEMARMEWSWGMERGGLDYYLSSAPNDIILRDDIAEMFSNAEFVLLPTHKTFQDAMEFRERAGYSDRDEADRFPLRPMTALGRVFRYVFISITDAAEELARRLPLHRQTDEDWNGGVHPYSGTVMDPYWRQYSVVETHCHPVSICWYARMVLDVATSRGWEISIWPWMSCLTVLEEQWGIGRRSRAPPAPQWFVDSPTREDDDESLPESQQTGYWPLIRSRADPLGRVPGYASSGGTGVSQSSSRISEWRKDLPQHAAVRWSERSTSNPIIPSFRTSPARKLRLAKSGQGRAMEREPDWTRQKGRFPTPLDDKNSSRVTNFGCICFGEYLTSHMIMTSEYTHFRKKCAITGVTQNLGAFRLIDMNTNLADATDIEPANDIYFRMDLGKLYECGDFILLPSLKTYADAKEFIQRAGYRDRDEEDDSPRRPLTALGKTFRYVVVPLVDRARELLAQVPMQSQTDEDWNGGMHPVTGKPVPSWHRDWPVVETHCHPVSICYFARRVLDIVGYDWATIDIGPYESGLVSFEHGWGMGLPGSHVQPPQWFVDSPEKEDDDESLSGSEATGYWPLIGSGADSSDRVSGYTSSSGACSSQSSSHILEWAKGVPQHKTVERKPSERHTTKSIIPSFHDTRGRKVKSSKWADSSQGSARIAEPGWMRQNGRFPSHQFTSNDWALFCFGTRLSEDEESYTY</sequence>
<protein>
    <submittedName>
        <fullName evidence="2">Uncharacterized protein</fullName>
    </submittedName>
</protein>
<feature type="region of interest" description="Disordered" evidence="1">
    <location>
        <begin position="901"/>
        <end position="926"/>
    </location>
</feature>
<dbReference type="Proteomes" id="UP000007431">
    <property type="component" value="Unassembled WGS sequence"/>
</dbReference>
<dbReference type="InParanoid" id="D8Q262"/>
<dbReference type="KEGG" id="scm:SCHCO_02494173"/>
<feature type="region of interest" description="Disordered" evidence="1">
    <location>
        <begin position="629"/>
        <end position="671"/>
    </location>
</feature>
<dbReference type="AlphaFoldDB" id="D8Q262"/>
<reference evidence="2 3" key="1">
    <citation type="journal article" date="2010" name="Nat. Biotechnol.">
        <title>Genome sequence of the model mushroom Schizophyllum commune.</title>
        <authorList>
            <person name="Ohm R.A."/>
            <person name="de Jong J.F."/>
            <person name="Lugones L.G."/>
            <person name="Aerts A."/>
            <person name="Kothe E."/>
            <person name="Stajich J.E."/>
            <person name="de Vries R.P."/>
            <person name="Record E."/>
            <person name="Levasseur A."/>
            <person name="Baker S.E."/>
            <person name="Bartholomew K.A."/>
            <person name="Coutinho P.M."/>
            <person name="Erdmann S."/>
            <person name="Fowler T.J."/>
            <person name="Gathman A.C."/>
            <person name="Lombard V."/>
            <person name="Henrissat B."/>
            <person name="Knabe N."/>
            <person name="Kuees U."/>
            <person name="Lilly W.W."/>
            <person name="Lindquist E."/>
            <person name="Lucas S."/>
            <person name="Magnuson J.K."/>
            <person name="Piumi F."/>
            <person name="Raudaskoski M."/>
            <person name="Salamov A."/>
            <person name="Schmutz J."/>
            <person name="Schwarze F.W.M.R."/>
            <person name="vanKuyk P.A."/>
            <person name="Horton J.S."/>
            <person name="Grigoriev I.V."/>
            <person name="Woesten H.A.B."/>
        </authorList>
    </citation>
    <scope>NUCLEOTIDE SEQUENCE [LARGE SCALE GENOMIC DNA]</scope>
    <source>
        <strain evidence="3">H4-8 / FGSC 9210</strain>
    </source>
</reference>
<accession>D8Q262</accession>
<feature type="compositionally biased region" description="Basic and acidic residues" evidence="1">
    <location>
        <begin position="652"/>
        <end position="661"/>
    </location>
</feature>
<dbReference type="VEuPathDB" id="FungiDB:SCHCODRAFT_02494173"/>
<dbReference type="EMBL" id="GL377305">
    <property type="protein sequence ID" value="EFI98627.1"/>
    <property type="molecule type" value="Genomic_DNA"/>
</dbReference>
<feature type="region of interest" description="Disordered" evidence="1">
    <location>
        <begin position="961"/>
        <end position="989"/>
    </location>
</feature>
<evidence type="ECO:0000313" key="3">
    <source>
        <dbReference type="Proteomes" id="UP000007431"/>
    </source>
</evidence>
<name>D8Q262_SCHCM</name>
<gene>
    <name evidence="2" type="ORF">SCHCODRAFT_234484</name>
</gene>
<dbReference type="RefSeq" id="XP_003033530.1">
    <property type="nucleotide sequence ID" value="XM_003033484.1"/>
</dbReference>
<keyword evidence="3" id="KW-1185">Reference proteome</keyword>
<feature type="compositionally biased region" description="Basic and acidic residues" evidence="1">
    <location>
        <begin position="969"/>
        <end position="980"/>
    </location>
</feature>
<feature type="region of interest" description="Disordered" evidence="1">
    <location>
        <begin position="586"/>
        <end position="607"/>
    </location>
</feature>
<dbReference type="HOGENOM" id="CLU_265015_0_0_1"/>
<feature type="region of interest" description="Disordered" evidence="1">
    <location>
        <begin position="543"/>
        <end position="571"/>
    </location>
</feature>
<dbReference type="GeneID" id="9592783"/>
<evidence type="ECO:0000313" key="2">
    <source>
        <dbReference type="EMBL" id="EFI98627.1"/>
    </source>
</evidence>